<feature type="binding site" evidence="12">
    <location>
        <position position="487"/>
    </location>
    <ligand>
        <name>Zn(2+)</name>
        <dbReference type="ChEBI" id="CHEBI:29105"/>
        <label>1</label>
    </ligand>
</feature>
<evidence type="ECO:0000256" key="5">
    <source>
        <dbReference type="ARBA" id="ARBA00022801"/>
    </source>
</evidence>
<dbReference type="PANTHER" id="PTHR30580:SF0">
    <property type="entry name" value="PRIMOSOMAL PROTEIN N"/>
    <property type="match status" value="1"/>
</dbReference>
<dbReference type="SUPFAM" id="SSF52540">
    <property type="entry name" value="P-loop containing nucleoside triphosphate hydrolases"/>
    <property type="match status" value="1"/>
</dbReference>
<feature type="binding site" evidence="12">
    <location>
        <position position="490"/>
    </location>
    <ligand>
        <name>Zn(2+)</name>
        <dbReference type="ChEBI" id="CHEBI:29105"/>
        <label>1</label>
    </ligand>
</feature>
<dbReference type="Pfam" id="PF00270">
    <property type="entry name" value="DEAD"/>
    <property type="match status" value="1"/>
</dbReference>
<feature type="domain" description="Helicase ATP-binding" evidence="13">
    <location>
        <begin position="221"/>
        <end position="388"/>
    </location>
</feature>
<dbReference type="InterPro" id="IPR014001">
    <property type="entry name" value="Helicase_ATP-bd"/>
</dbReference>
<dbReference type="GO" id="GO:1990077">
    <property type="term" value="C:primosome complex"/>
    <property type="evidence" value="ECO:0007669"/>
    <property type="project" value="UniProtKB-UniRule"/>
</dbReference>
<sequence>MNSSAKPLPHKASLPASATDVSATPRVIVQVAFDVPLDRVFDYLAPRPLPAGVRVLAQFGPRKLVGVVVGQAAASPHQLRPLLAVLDELPPLPDDWLALTRFAARYYHYPLGQTLFTALPTALRNPPRRTLALPPVYALSEAGAAWQPPARAARQLALWARLRQGPLALDDEARALHPQAGKLLREWLAAGWLAQVTPAQAAMTVSPGPALTDEQREVVDGLSWAGFSATLLDGITGSGKTEVYLQWIAQALAAGRQALVLVPEINLTPQLEARFRARFPHTPTVCLHSNLADGARAQAWLAAWEGRARLVIGTRLAVFTPLPELGLIVVDEEHDGSFKQQDGLRYHARDLAVWRAQQAGAPVVLGSATPSLESVAAVQAGRYRHARLTRRASAAALPQIHLLDIRRQLLDEGLSAAAWQALADGLAAGETSLVFINRRGWAPVLACVDCGWLSSCPHCAARLVLHWHDRRLQCHHCGHHEAIPHACPSCGNPDLKPLGQGTQRIEAALRRQFPQARIARIDRDTVSRRDAWAEIDRQVRAGELDILVGTQMLAKGHDFPSLSRVVALNADGGLYSADFRAEERLFALLTQVAGRAGRGALPGQVWVQTQFPDHPLYLALREHDVAGFAQRLLEERASAGYPPAVFQALLRADAPELDTAMAFLREVRQYAACHGDVLSLGPAPASMARLAGRERAQLLLQAERRAPLHAALSALCSGLDDWARPFGSALRWSLDVDPQEL</sequence>
<keyword evidence="7 12" id="KW-0862">Zinc</keyword>
<keyword evidence="15" id="KW-1185">Reference proteome</keyword>
<dbReference type="Gene3D" id="3.40.1440.60">
    <property type="entry name" value="PriA, 3(prime) DNA-binding domain"/>
    <property type="match status" value="1"/>
</dbReference>
<dbReference type="Pfam" id="PF00271">
    <property type="entry name" value="Helicase_C"/>
    <property type="match status" value="1"/>
</dbReference>
<evidence type="ECO:0000256" key="1">
    <source>
        <dbReference type="ARBA" id="ARBA00022515"/>
    </source>
</evidence>
<dbReference type="EC" id="5.6.2.4" evidence="12"/>
<evidence type="ECO:0000256" key="10">
    <source>
        <dbReference type="ARBA" id="ARBA00023235"/>
    </source>
</evidence>
<feature type="binding site" evidence="12">
    <location>
        <position position="456"/>
    </location>
    <ligand>
        <name>Zn(2+)</name>
        <dbReference type="ChEBI" id="CHEBI:29105"/>
        <label>2</label>
    </ligand>
</feature>
<dbReference type="InterPro" id="IPR005259">
    <property type="entry name" value="PriA"/>
</dbReference>
<keyword evidence="6 12" id="KW-0347">Helicase</keyword>
<evidence type="ECO:0000256" key="8">
    <source>
        <dbReference type="ARBA" id="ARBA00022840"/>
    </source>
</evidence>
<comment type="subunit">
    <text evidence="12">Component of the replication restart primosome.</text>
</comment>
<dbReference type="GO" id="GO:0008270">
    <property type="term" value="F:zinc ion binding"/>
    <property type="evidence" value="ECO:0007669"/>
    <property type="project" value="UniProtKB-UniRule"/>
</dbReference>
<proteinExistence type="inferred from homology"/>
<dbReference type="Pfam" id="PF18319">
    <property type="entry name" value="Zn_ribbon_PriA"/>
    <property type="match status" value="1"/>
</dbReference>
<dbReference type="InterPro" id="IPR001650">
    <property type="entry name" value="Helicase_C-like"/>
</dbReference>
<dbReference type="EMBL" id="QJKI01000029">
    <property type="protein sequence ID" value="PXX74682.1"/>
    <property type="molecule type" value="Genomic_DNA"/>
</dbReference>
<dbReference type="FunFam" id="3.40.50.300:FF:000489">
    <property type="entry name" value="Primosome assembly protein PriA"/>
    <property type="match status" value="1"/>
</dbReference>
<evidence type="ECO:0000256" key="7">
    <source>
        <dbReference type="ARBA" id="ARBA00022833"/>
    </source>
</evidence>
<dbReference type="PROSITE" id="PS51192">
    <property type="entry name" value="HELICASE_ATP_BIND_1"/>
    <property type="match status" value="1"/>
</dbReference>
<dbReference type="InterPro" id="IPR011545">
    <property type="entry name" value="DEAD/DEAH_box_helicase_dom"/>
</dbReference>
<dbReference type="GO" id="GO:0005524">
    <property type="term" value="F:ATP binding"/>
    <property type="evidence" value="ECO:0007669"/>
    <property type="project" value="UniProtKB-UniRule"/>
</dbReference>
<feature type="binding site" evidence="12">
    <location>
        <position position="477"/>
    </location>
    <ligand>
        <name>Zn(2+)</name>
        <dbReference type="ChEBI" id="CHEBI:29105"/>
        <label>2</label>
    </ligand>
</feature>
<keyword evidence="5 12" id="KW-0378">Hydrolase</keyword>
<dbReference type="GO" id="GO:0006302">
    <property type="term" value="P:double-strand break repair"/>
    <property type="evidence" value="ECO:0007669"/>
    <property type="project" value="InterPro"/>
</dbReference>
<dbReference type="Pfam" id="PF17764">
    <property type="entry name" value="PriA_3primeBD"/>
    <property type="match status" value="1"/>
</dbReference>
<comment type="caution">
    <text evidence="14">The sequence shown here is derived from an EMBL/GenBank/DDBJ whole genome shotgun (WGS) entry which is preliminary data.</text>
</comment>
<dbReference type="RefSeq" id="WP_245906914.1">
    <property type="nucleotide sequence ID" value="NZ_QJKI01000029.1"/>
</dbReference>
<keyword evidence="4 12" id="KW-0547">Nucleotide-binding</keyword>
<organism evidence="14 15">
    <name type="scientific">Rivihabitans pingtungensis</name>
    <dbReference type="NCBI Taxonomy" id="1054498"/>
    <lineage>
        <taxon>Bacteria</taxon>
        <taxon>Pseudomonadati</taxon>
        <taxon>Pseudomonadota</taxon>
        <taxon>Betaproteobacteria</taxon>
        <taxon>Neisseriales</taxon>
        <taxon>Aquaspirillaceae</taxon>
        <taxon>Rivihabitans</taxon>
    </lineage>
</organism>
<accession>A0A318KJN8</accession>
<keyword evidence="3 12" id="KW-0479">Metal-binding</keyword>
<protein>
    <recommendedName>
        <fullName evidence="12">Replication restart protein PriA</fullName>
    </recommendedName>
    <alternativeName>
        <fullName evidence="12">ATP-dependent DNA helicase PriA</fullName>
        <ecNumber evidence="12">5.6.2.4</ecNumber>
    </alternativeName>
    <alternativeName>
        <fullName evidence="12">DNA 3'-5' helicase PriA</fullName>
    </alternativeName>
</protein>
<evidence type="ECO:0000256" key="9">
    <source>
        <dbReference type="ARBA" id="ARBA00023125"/>
    </source>
</evidence>
<dbReference type="SMART" id="SM00487">
    <property type="entry name" value="DEXDc"/>
    <property type="match status" value="1"/>
</dbReference>
<dbReference type="GO" id="GO:0006310">
    <property type="term" value="P:DNA recombination"/>
    <property type="evidence" value="ECO:0007669"/>
    <property type="project" value="InterPro"/>
</dbReference>
<dbReference type="Pfam" id="PF18074">
    <property type="entry name" value="PriA_C"/>
    <property type="match status" value="1"/>
</dbReference>
<evidence type="ECO:0000256" key="12">
    <source>
        <dbReference type="HAMAP-Rule" id="MF_00983"/>
    </source>
</evidence>
<comment type="function">
    <text evidence="12">Initiates the restart of stalled replication forks, which reloads the replicative helicase on sites other than the origin of replication. Recognizes and binds to abandoned replication forks and remodels them to uncover a helicase loading site. Promotes assembly of the primosome at these replication forks.</text>
</comment>
<comment type="similarity">
    <text evidence="12">Belongs to the helicase family. PriA subfamily.</text>
</comment>
<evidence type="ECO:0000256" key="6">
    <source>
        <dbReference type="ARBA" id="ARBA00022806"/>
    </source>
</evidence>
<evidence type="ECO:0000313" key="14">
    <source>
        <dbReference type="EMBL" id="PXX74682.1"/>
    </source>
</evidence>
<reference evidence="14 15" key="1">
    <citation type="submission" date="2018-05" db="EMBL/GenBank/DDBJ databases">
        <title>Genomic Encyclopedia of Type Strains, Phase IV (KMG-IV): sequencing the most valuable type-strain genomes for metagenomic binning, comparative biology and taxonomic classification.</title>
        <authorList>
            <person name="Goeker M."/>
        </authorList>
    </citation>
    <scope>NUCLEOTIDE SEQUENCE [LARGE SCALE GENOMIC DNA]</scope>
    <source>
        <strain evidence="14 15">DSM 29661</strain>
    </source>
</reference>
<dbReference type="InterPro" id="IPR041236">
    <property type="entry name" value="PriA_C"/>
</dbReference>
<dbReference type="GO" id="GO:0006270">
    <property type="term" value="P:DNA replication initiation"/>
    <property type="evidence" value="ECO:0007669"/>
    <property type="project" value="TreeGrafter"/>
</dbReference>
<dbReference type="GO" id="GO:0043138">
    <property type="term" value="F:3'-5' DNA helicase activity"/>
    <property type="evidence" value="ECO:0007669"/>
    <property type="project" value="UniProtKB-EC"/>
</dbReference>
<feature type="binding site" evidence="12">
    <location>
        <position position="450"/>
    </location>
    <ligand>
        <name>Zn(2+)</name>
        <dbReference type="ChEBI" id="CHEBI:29105"/>
        <label>1</label>
    </ligand>
</feature>
<keyword evidence="8 12" id="KW-0067">ATP-binding</keyword>
<comment type="cofactor">
    <cofactor evidence="12">
        <name>Zn(2+)</name>
        <dbReference type="ChEBI" id="CHEBI:29105"/>
    </cofactor>
    <text evidence="12">Binds 2 zinc ions per subunit.</text>
</comment>
<dbReference type="InterPro" id="IPR042115">
    <property type="entry name" value="PriA_3primeBD_sf"/>
</dbReference>
<keyword evidence="2 12" id="KW-0235">DNA replication</keyword>
<dbReference type="NCBIfam" id="TIGR00595">
    <property type="entry name" value="priA"/>
    <property type="match status" value="1"/>
</dbReference>
<evidence type="ECO:0000256" key="3">
    <source>
        <dbReference type="ARBA" id="ARBA00022723"/>
    </source>
</evidence>
<dbReference type="Gene3D" id="3.40.50.300">
    <property type="entry name" value="P-loop containing nucleotide triphosphate hydrolases"/>
    <property type="match status" value="2"/>
</dbReference>
<gene>
    <name evidence="12" type="primary">priA</name>
    <name evidence="14" type="ORF">DFR34_12918</name>
</gene>
<dbReference type="SMART" id="SM00490">
    <property type="entry name" value="HELICc"/>
    <property type="match status" value="1"/>
</dbReference>
<comment type="catalytic activity">
    <reaction evidence="11 12">
        <text>ATP + H2O = ADP + phosphate + H(+)</text>
        <dbReference type="Rhea" id="RHEA:13065"/>
        <dbReference type="ChEBI" id="CHEBI:15377"/>
        <dbReference type="ChEBI" id="CHEBI:15378"/>
        <dbReference type="ChEBI" id="CHEBI:30616"/>
        <dbReference type="ChEBI" id="CHEBI:43474"/>
        <dbReference type="ChEBI" id="CHEBI:456216"/>
        <dbReference type="EC" id="5.6.2.4"/>
    </reaction>
</comment>
<keyword evidence="10 12" id="KW-0413">Isomerase</keyword>
<dbReference type="GO" id="GO:0016887">
    <property type="term" value="F:ATP hydrolysis activity"/>
    <property type="evidence" value="ECO:0007669"/>
    <property type="project" value="RHEA"/>
</dbReference>
<dbReference type="InterPro" id="IPR027417">
    <property type="entry name" value="P-loop_NTPase"/>
</dbReference>
<feature type="binding site" evidence="12">
    <location>
        <position position="459"/>
    </location>
    <ligand>
        <name>Zn(2+)</name>
        <dbReference type="ChEBI" id="CHEBI:29105"/>
        <label>2</label>
    </ligand>
</feature>
<keyword evidence="1 12" id="KW-0639">Primosome</keyword>
<feature type="binding site" evidence="12">
    <location>
        <position position="474"/>
    </location>
    <ligand>
        <name>Zn(2+)</name>
        <dbReference type="ChEBI" id="CHEBI:29105"/>
        <label>2</label>
    </ligand>
</feature>
<dbReference type="GO" id="GO:0006269">
    <property type="term" value="P:DNA replication, synthesis of primer"/>
    <property type="evidence" value="ECO:0007669"/>
    <property type="project" value="UniProtKB-KW"/>
</dbReference>
<dbReference type="GO" id="GO:0003677">
    <property type="term" value="F:DNA binding"/>
    <property type="evidence" value="ECO:0007669"/>
    <property type="project" value="UniProtKB-UniRule"/>
</dbReference>
<evidence type="ECO:0000256" key="11">
    <source>
        <dbReference type="ARBA" id="ARBA00048988"/>
    </source>
</evidence>
<evidence type="ECO:0000256" key="4">
    <source>
        <dbReference type="ARBA" id="ARBA00022741"/>
    </source>
</evidence>
<dbReference type="InterPro" id="IPR040498">
    <property type="entry name" value="PriA_CRR"/>
</dbReference>
<dbReference type="CDD" id="cd17929">
    <property type="entry name" value="DEXHc_priA"/>
    <property type="match status" value="1"/>
</dbReference>
<dbReference type="AlphaFoldDB" id="A0A318KJN8"/>
<dbReference type="HAMAP" id="MF_00983">
    <property type="entry name" value="PriA"/>
    <property type="match status" value="1"/>
</dbReference>
<dbReference type="InterPro" id="IPR041222">
    <property type="entry name" value="PriA_3primeBD"/>
</dbReference>
<dbReference type="NCBIfam" id="NF004067">
    <property type="entry name" value="PRK05580.1-4"/>
    <property type="match status" value="1"/>
</dbReference>
<evidence type="ECO:0000256" key="2">
    <source>
        <dbReference type="ARBA" id="ARBA00022705"/>
    </source>
</evidence>
<comment type="catalytic activity">
    <reaction evidence="12">
        <text>Couples ATP hydrolysis with the unwinding of duplex DNA by translocating in the 3'-5' direction.</text>
        <dbReference type="EC" id="5.6.2.4"/>
    </reaction>
</comment>
<dbReference type="CDD" id="cd18804">
    <property type="entry name" value="SF2_C_priA"/>
    <property type="match status" value="1"/>
</dbReference>
<name>A0A318KJN8_9NEIS</name>
<feature type="binding site" evidence="12">
    <location>
        <position position="447"/>
    </location>
    <ligand>
        <name>Zn(2+)</name>
        <dbReference type="ChEBI" id="CHEBI:29105"/>
        <label>1</label>
    </ligand>
</feature>
<keyword evidence="9 12" id="KW-0238">DNA-binding</keyword>
<dbReference type="PANTHER" id="PTHR30580">
    <property type="entry name" value="PRIMOSOMAL PROTEIN N"/>
    <property type="match status" value="1"/>
</dbReference>
<evidence type="ECO:0000313" key="15">
    <source>
        <dbReference type="Proteomes" id="UP000247555"/>
    </source>
</evidence>
<evidence type="ECO:0000259" key="13">
    <source>
        <dbReference type="PROSITE" id="PS51192"/>
    </source>
</evidence>
<dbReference type="Proteomes" id="UP000247555">
    <property type="component" value="Unassembled WGS sequence"/>
</dbReference>